<sequence>MRQTCLSKRLIKAAMLLMTLAAAGQSHAASVAKIVGGIPHDALFSVSFDGSKGVAVGAGGKLMVSNDAGKTWAAEAGPTGLAITAVAIKGSRRVMAGQVGEIYYDDGSGKWQKADNELKERAMGVAINSNGVAIVVGAFGMLERSTDGGKTWKAANLNWDPLFASSELLGDGFQPQLYAVNVDDTGLAIAVGELGTVIRSSDAGRTWFPVLGGNVHGETRPPTLFAVSQREDGSVFAVGQSGTIYKSADKGLTWCSIPSGTDANLFGVASLPGGKTVVSGMREMLFSSNDAEWERLKGEDIAVAWYSGVASTSSGNIIAVGQSGNILRVEP</sequence>
<dbReference type="EMBL" id="FOFS01000001">
    <property type="protein sequence ID" value="SEP71274.1"/>
    <property type="molecule type" value="Genomic_DNA"/>
</dbReference>
<gene>
    <name evidence="2" type="ORF">SAMN04488038_101262</name>
</gene>
<dbReference type="SUPFAM" id="SSF110296">
    <property type="entry name" value="Oligoxyloglucan reducing end-specific cellobiohydrolase"/>
    <property type="match status" value="1"/>
</dbReference>
<feature type="chain" id="PRO_5011605668" description="Photosynthesis system II assembly factor Ycf48/Hcf136-like domain-containing protein" evidence="1">
    <location>
        <begin position="29"/>
        <end position="331"/>
    </location>
</feature>
<dbReference type="InterPro" id="IPR002860">
    <property type="entry name" value="BNR_rpt"/>
</dbReference>
<dbReference type="Proteomes" id="UP000199233">
    <property type="component" value="Unassembled WGS sequence"/>
</dbReference>
<reference evidence="2 3" key="1">
    <citation type="submission" date="2016-10" db="EMBL/GenBank/DDBJ databases">
        <authorList>
            <person name="de Groot N.N."/>
        </authorList>
    </citation>
    <scope>NUCLEOTIDE SEQUENCE [LARGE SCALE GENOMIC DNA]</scope>
    <source>
        <strain evidence="2 3">DSM 25927</strain>
    </source>
</reference>
<dbReference type="Gene3D" id="2.130.10.10">
    <property type="entry name" value="YVTN repeat-like/Quinoprotein amine dehydrogenase"/>
    <property type="match status" value="2"/>
</dbReference>
<feature type="signal peptide" evidence="1">
    <location>
        <begin position="1"/>
        <end position="28"/>
    </location>
</feature>
<evidence type="ECO:0000313" key="3">
    <source>
        <dbReference type="Proteomes" id="UP000199233"/>
    </source>
</evidence>
<dbReference type="AlphaFoldDB" id="A0A1H9A3N7"/>
<evidence type="ECO:0008006" key="4">
    <source>
        <dbReference type="Google" id="ProtNLM"/>
    </source>
</evidence>
<evidence type="ECO:0000313" key="2">
    <source>
        <dbReference type="EMBL" id="SEP71274.1"/>
    </source>
</evidence>
<evidence type="ECO:0000256" key="1">
    <source>
        <dbReference type="SAM" id="SignalP"/>
    </source>
</evidence>
<dbReference type="InterPro" id="IPR015943">
    <property type="entry name" value="WD40/YVTN_repeat-like_dom_sf"/>
</dbReference>
<accession>A0A1H9A3N7</accession>
<dbReference type="Pfam" id="PF02012">
    <property type="entry name" value="BNR"/>
    <property type="match status" value="1"/>
</dbReference>
<dbReference type="CDD" id="cd15482">
    <property type="entry name" value="Sialidase_non-viral"/>
    <property type="match status" value="1"/>
</dbReference>
<keyword evidence="1" id="KW-0732">Signal</keyword>
<name>A0A1H9A3N7_9GAMM</name>
<protein>
    <recommendedName>
        <fullName evidence="4">Photosynthesis system II assembly factor Ycf48/Hcf136-like domain-containing protein</fullName>
    </recommendedName>
</protein>
<proteinExistence type="predicted"/>
<keyword evidence="3" id="KW-1185">Reference proteome</keyword>
<dbReference type="STRING" id="489703.SAMN04488038_101262"/>
<organism evidence="2 3">
    <name type="scientific">Solimonas aquatica</name>
    <dbReference type="NCBI Taxonomy" id="489703"/>
    <lineage>
        <taxon>Bacteria</taxon>
        <taxon>Pseudomonadati</taxon>
        <taxon>Pseudomonadota</taxon>
        <taxon>Gammaproteobacteria</taxon>
        <taxon>Nevskiales</taxon>
        <taxon>Nevskiaceae</taxon>
        <taxon>Solimonas</taxon>
    </lineage>
</organism>